<proteinExistence type="predicted"/>
<feature type="compositionally biased region" description="Basic and acidic residues" evidence="1">
    <location>
        <begin position="360"/>
        <end position="374"/>
    </location>
</feature>
<feature type="compositionally biased region" description="Low complexity" evidence="1">
    <location>
        <begin position="169"/>
        <end position="187"/>
    </location>
</feature>
<sequence length="540" mass="57954">MDMKKGLTLEDLKKKTADRLVLQNATAKTVAARAQTGPARIGRSQQIANHHQTMRMNAANPYPPPMQQSHQPHSPYDYGGYQTHPSQAPSAGSYAHEPPPPHYQQQYAPPHGGPHGGPPPPHYYPSHQAHPSYPPNPGAHPTHPHYQHPYSAVPPAVPSHMHSTDSVRRNSGTSHSSSTSDYSNENSPNDFYGVSHAPGYDPLRRKAGPMLGQVDKRQPKPKPTAAHGITIAELKEMTRARLVKEAEEKKAAYFNKTHPNAQSSATSPTPSQPSQASQSFYPSTSQQLPPSDQTYSVENLTMNNAAPTQPGASIWGNPMAGGGEGGNPNPSPWAGGVTAGGGGEEDYSWVAESVFKKSPHLSESRVVDWTKKNGSDGNPNSNTKEDGKPPIEDISPKEVARRSIMNRKSTADSENGDSGSVKSVASSNRSPHQSPSGRKARSLSGGSHSGAGVTPSGRQKSKSPKPQPTDLARGRSDSSASGSSPNIDIGARMLKVVQQKYESGEIDQEEKELRRKGILEDVLVFNRASIVDEEGKMISD</sequence>
<protein>
    <submittedName>
        <fullName evidence="2">Uncharacterized protein</fullName>
    </submittedName>
</protein>
<feature type="region of interest" description="Disordered" evidence="1">
    <location>
        <begin position="56"/>
        <end position="229"/>
    </location>
</feature>
<accession>A0A9W7EIU3</accession>
<feature type="compositionally biased region" description="Low complexity" evidence="1">
    <location>
        <begin position="261"/>
        <end position="279"/>
    </location>
</feature>
<gene>
    <name evidence="2" type="ORF">TL16_g08478</name>
</gene>
<feature type="compositionally biased region" description="Basic and acidic residues" evidence="1">
    <location>
        <begin position="383"/>
        <end position="401"/>
    </location>
</feature>
<evidence type="ECO:0000313" key="2">
    <source>
        <dbReference type="EMBL" id="GMH80267.1"/>
    </source>
</evidence>
<dbReference type="EMBL" id="BLQM01000279">
    <property type="protein sequence ID" value="GMH80267.1"/>
    <property type="molecule type" value="Genomic_DNA"/>
</dbReference>
<name>A0A9W7EIU3_9STRA</name>
<feature type="compositionally biased region" description="Polar residues" evidence="1">
    <location>
        <begin position="406"/>
        <end position="436"/>
    </location>
</feature>
<evidence type="ECO:0000256" key="1">
    <source>
        <dbReference type="SAM" id="MobiDB-lite"/>
    </source>
</evidence>
<dbReference type="Proteomes" id="UP001162640">
    <property type="component" value="Unassembled WGS sequence"/>
</dbReference>
<evidence type="ECO:0000313" key="3">
    <source>
        <dbReference type="Proteomes" id="UP001162640"/>
    </source>
</evidence>
<feature type="compositionally biased region" description="Polar residues" evidence="1">
    <location>
        <begin position="280"/>
        <end position="311"/>
    </location>
</feature>
<organism evidence="2 3">
    <name type="scientific">Triparma laevis f. inornata</name>
    <dbReference type="NCBI Taxonomy" id="1714386"/>
    <lineage>
        <taxon>Eukaryota</taxon>
        <taxon>Sar</taxon>
        <taxon>Stramenopiles</taxon>
        <taxon>Ochrophyta</taxon>
        <taxon>Bolidophyceae</taxon>
        <taxon>Parmales</taxon>
        <taxon>Triparmaceae</taxon>
        <taxon>Triparma</taxon>
    </lineage>
</organism>
<comment type="caution">
    <text evidence="2">The sequence shown here is derived from an EMBL/GenBank/DDBJ whole genome shotgun (WGS) entry which is preliminary data.</text>
</comment>
<dbReference type="AlphaFoldDB" id="A0A9W7EIU3"/>
<feature type="region of interest" description="Disordered" evidence="1">
    <location>
        <begin position="257"/>
        <end position="491"/>
    </location>
</feature>
<feature type="compositionally biased region" description="Low complexity" evidence="1">
    <location>
        <begin position="67"/>
        <end position="76"/>
    </location>
</feature>
<reference evidence="3" key="1">
    <citation type="journal article" date="2023" name="Commun. Biol.">
        <title>Genome analysis of Parmales, the sister group of diatoms, reveals the evolutionary specialization of diatoms from phago-mixotrophs to photoautotrophs.</title>
        <authorList>
            <person name="Ban H."/>
            <person name="Sato S."/>
            <person name="Yoshikawa S."/>
            <person name="Yamada K."/>
            <person name="Nakamura Y."/>
            <person name="Ichinomiya M."/>
            <person name="Sato N."/>
            <person name="Blanc-Mathieu R."/>
            <person name="Endo H."/>
            <person name="Kuwata A."/>
            <person name="Ogata H."/>
        </authorList>
    </citation>
    <scope>NUCLEOTIDE SEQUENCE [LARGE SCALE GENOMIC DNA]</scope>
</reference>